<dbReference type="NCBIfam" id="NF001135">
    <property type="entry name" value="PRK00142.1-3"/>
    <property type="match status" value="1"/>
</dbReference>
<dbReference type="PANTHER" id="PTHR43268:SF3">
    <property type="entry name" value="RHODANESE-LIKE DOMAIN-CONTAINING PROTEIN 7-RELATED"/>
    <property type="match status" value="1"/>
</dbReference>
<dbReference type="GO" id="GO:0016705">
    <property type="term" value="F:oxidoreductase activity, acting on paired donors, with incorporation or reduction of molecular oxygen"/>
    <property type="evidence" value="ECO:0007669"/>
    <property type="project" value="UniProtKB-UniRule"/>
</dbReference>
<dbReference type="PANTHER" id="PTHR43268">
    <property type="entry name" value="THIOSULFATE SULFURTRANSFERASE/RHODANESE-LIKE DOMAIN-CONTAINING PROTEIN 2"/>
    <property type="match status" value="1"/>
</dbReference>
<dbReference type="OrthoDB" id="9778326at2"/>
<comment type="catalytic activity">
    <reaction evidence="1">
        <text>uridine(34) in tRNA + AH2 + O2 = 5-hydroxyuridine(34) in tRNA + A + H2O</text>
        <dbReference type="Rhea" id="RHEA:64224"/>
        <dbReference type="Rhea" id="RHEA-COMP:11727"/>
        <dbReference type="Rhea" id="RHEA-COMP:13381"/>
        <dbReference type="ChEBI" id="CHEBI:13193"/>
        <dbReference type="ChEBI" id="CHEBI:15377"/>
        <dbReference type="ChEBI" id="CHEBI:15379"/>
        <dbReference type="ChEBI" id="CHEBI:17499"/>
        <dbReference type="ChEBI" id="CHEBI:65315"/>
        <dbReference type="ChEBI" id="CHEBI:136877"/>
    </reaction>
</comment>
<protein>
    <recommendedName>
        <fullName evidence="1">tRNA uridine(34) hydroxylase</fullName>
        <ecNumber evidence="1">1.14.-.-</ecNumber>
    </recommendedName>
    <alternativeName>
        <fullName evidence="1">tRNA hydroxylation protein O</fullName>
    </alternativeName>
</protein>
<dbReference type="InterPro" id="IPR036873">
    <property type="entry name" value="Rhodanese-like_dom_sf"/>
</dbReference>
<keyword evidence="1" id="KW-0819">tRNA processing</keyword>
<dbReference type="SMART" id="SM00450">
    <property type="entry name" value="RHOD"/>
    <property type="match status" value="1"/>
</dbReference>
<dbReference type="Pfam" id="PF17773">
    <property type="entry name" value="UPF0176_N"/>
    <property type="match status" value="1"/>
</dbReference>
<dbReference type="STRING" id="1324314.BVG16_22155"/>
<dbReference type="Gene3D" id="3.30.70.100">
    <property type="match status" value="1"/>
</dbReference>
<evidence type="ECO:0000259" key="2">
    <source>
        <dbReference type="PROSITE" id="PS50206"/>
    </source>
</evidence>
<dbReference type="InterPro" id="IPR022111">
    <property type="entry name" value="Rhodanese_C"/>
</dbReference>
<dbReference type="CDD" id="cd01518">
    <property type="entry name" value="RHOD_YceA"/>
    <property type="match status" value="1"/>
</dbReference>
<evidence type="ECO:0000313" key="4">
    <source>
        <dbReference type="Proteomes" id="UP000190188"/>
    </source>
</evidence>
<accession>A0A1T2X631</accession>
<comment type="caution">
    <text evidence="3">The sequence shown here is derived from an EMBL/GenBank/DDBJ whole genome shotgun (WGS) entry which is preliminary data.</text>
</comment>
<dbReference type="GO" id="GO:0006400">
    <property type="term" value="P:tRNA modification"/>
    <property type="evidence" value="ECO:0007669"/>
    <property type="project" value="UniProtKB-UniRule"/>
</dbReference>
<dbReference type="HAMAP" id="MF_00469">
    <property type="entry name" value="TrhO"/>
    <property type="match status" value="1"/>
</dbReference>
<evidence type="ECO:0000313" key="3">
    <source>
        <dbReference type="EMBL" id="OPA75302.1"/>
    </source>
</evidence>
<dbReference type="Proteomes" id="UP000190188">
    <property type="component" value="Unassembled WGS sequence"/>
</dbReference>
<dbReference type="InterPro" id="IPR001763">
    <property type="entry name" value="Rhodanese-like_dom"/>
</dbReference>
<dbReference type="SUPFAM" id="SSF52821">
    <property type="entry name" value="Rhodanese/Cell cycle control phosphatase"/>
    <property type="match status" value="1"/>
</dbReference>
<feature type="domain" description="Rhodanese" evidence="2">
    <location>
        <begin position="127"/>
        <end position="221"/>
    </location>
</feature>
<dbReference type="InterPro" id="IPR040503">
    <property type="entry name" value="TRHO_N"/>
</dbReference>
<keyword evidence="1" id="KW-0560">Oxidoreductase</keyword>
<dbReference type="InterPro" id="IPR020936">
    <property type="entry name" value="TrhO"/>
</dbReference>
<gene>
    <name evidence="1" type="primary">trhO</name>
    <name evidence="3" type="ORF">BVG16_22155</name>
</gene>
<dbReference type="EMBL" id="MSZX01000009">
    <property type="protein sequence ID" value="OPA75302.1"/>
    <property type="molecule type" value="Genomic_DNA"/>
</dbReference>
<dbReference type="PROSITE" id="PS50206">
    <property type="entry name" value="RHODANESE_3"/>
    <property type="match status" value="1"/>
</dbReference>
<reference evidence="3 4" key="1">
    <citation type="submission" date="2017-01" db="EMBL/GenBank/DDBJ databases">
        <title>Genome analysis of Paenibacillus selenitrireducens ES3-24.</title>
        <authorList>
            <person name="Xu D."/>
            <person name="Yao R."/>
            <person name="Zheng S."/>
        </authorList>
    </citation>
    <scope>NUCLEOTIDE SEQUENCE [LARGE SCALE GENOMIC DNA]</scope>
    <source>
        <strain evidence="3 4">ES3-24</strain>
    </source>
</reference>
<comment type="similarity">
    <text evidence="1">Belongs to the TrhO family.</text>
</comment>
<organism evidence="3 4">
    <name type="scientific">Paenibacillus selenitireducens</name>
    <dbReference type="NCBI Taxonomy" id="1324314"/>
    <lineage>
        <taxon>Bacteria</taxon>
        <taxon>Bacillati</taxon>
        <taxon>Bacillota</taxon>
        <taxon>Bacilli</taxon>
        <taxon>Bacillales</taxon>
        <taxon>Paenibacillaceae</taxon>
        <taxon>Paenibacillus</taxon>
    </lineage>
</organism>
<dbReference type="Gene3D" id="3.40.250.10">
    <property type="entry name" value="Rhodanese-like domain"/>
    <property type="match status" value="1"/>
</dbReference>
<evidence type="ECO:0000256" key="1">
    <source>
        <dbReference type="HAMAP-Rule" id="MF_00469"/>
    </source>
</evidence>
<comment type="function">
    <text evidence="1">Catalyzes oxygen-dependent 5-hydroxyuridine (ho5U) modification at position 34 in tRNAs.</text>
</comment>
<keyword evidence="4" id="KW-1185">Reference proteome</keyword>
<dbReference type="EC" id="1.14.-.-" evidence="1"/>
<dbReference type="Pfam" id="PF12368">
    <property type="entry name" value="Rhodanese_C"/>
    <property type="match status" value="1"/>
</dbReference>
<name>A0A1T2X631_9BACL</name>
<sequence length="300" mass="34643">MSNMNDFQILLYYKFVAIPDPEQFTADHLDYCKRLGLKGRILIASEGINGTVSGTVEQTEQYMRDLRANPLFSDIVFKIDPAEGHAFTKMFVRHKQELVTLRYDQPLDPNTQTGQHLSPKDFHEYLQRDDVIVLDGRTDYEYDLGHFRNAIRPNIDSFKEFPEWIEEHMSEFKDRPILTYCTGGIRCEKLTGVMMDQGFNNVYQLDGGIVTYGKDADVQGRLFDGKCYVFDERISVKINHTDEDVIVGKCYHCNEPADTYINCGDDLCHRQHIVCEKCEETHHGYCSPACEENDIARTHV</sequence>
<dbReference type="AlphaFoldDB" id="A0A1T2X631"/>
<proteinExistence type="inferred from homology"/>
<dbReference type="Pfam" id="PF00581">
    <property type="entry name" value="Rhodanese"/>
    <property type="match status" value="1"/>
</dbReference>